<dbReference type="Proteomes" id="UP001556631">
    <property type="component" value="Unassembled WGS sequence"/>
</dbReference>
<proteinExistence type="predicted"/>
<sequence>MSRGLGWYARRLGRMSPGEVAVRTHDAGLRLAWAPRRVAPAETLAVTRPRTTLVGRPRPLPLPAGTADLVPAAARDAVVGAADDVLAGRWRVLGVTRPDSAAPDWFLDPVTGRRAPQDRLCFAIDHRDEAVTGNVKQVWELSRHHHLTVLAAAWWLTGEERYAATVAAQLRDWWRTNPFLSGICWTSGIELGVRLTSWAWIRRLLDGWPGVGALFEENDLALRQLWWHQRWLAAFPSTGSSGNNHLVAEQTGRLVAACAFGWFAESDAWRRDAAARLGRALRANTDRDGLNRELATDYHRFVAELGLVAAVEAEAAAHPLDEPTTALLTAMLDAAAALPDATGRPPRQGDGDEGRALVVDGPRDPGTDAGPEEAWAQLLSAGASYAGAPVWWPATSPTVLSVAVGALAGALTGAGPRGDRPTTRPDVFHDAGLAILRTPRGTTPELWVRCDGGPHGFGSMAAHAHADALAVEVRYAGVDVLADPGTYCYHGEPAWRSYFRSTAAHSTVEVDGADQSVSGGPFLWTRSAHAEVDALLEHGADDGPRLRTWVAHHDGYTGVRHDRMVTLVAEEERVRIVDLLTPRDGRPHRVRVMLHLGPLVRVTLGGGPGLDLAVLVWPRGRATLRLDPGLSWSTHRGETDPVLGWYSPRFGTKVPTTVLTGSGLITEAREITTALTFLAVPAGNADVPLPRRSRGRHTTEGGSIHG</sequence>
<evidence type="ECO:0000256" key="3">
    <source>
        <dbReference type="ARBA" id="ARBA00022764"/>
    </source>
</evidence>
<comment type="caution">
    <text evidence="8">The sequence shown here is derived from an EMBL/GenBank/DDBJ whole genome shotgun (WGS) entry which is preliminary data.</text>
</comment>
<organism evidence="8 9">
    <name type="scientific">Nocardioides eburneus</name>
    <dbReference type="NCBI Taxonomy" id="3231482"/>
    <lineage>
        <taxon>Bacteria</taxon>
        <taxon>Bacillati</taxon>
        <taxon>Actinomycetota</taxon>
        <taxon>Actinomycetes</taxon>
        <taxon>Propionibacteriales</taxon>
        <taxon>Nocardioidaceae</taxon>
        <taxon>Nocardioides</taxon>
    </lineage>
</organism>
<dbReference type="EMBL" id="JBFPJR010000047">
    <property type="protein sequence ID" value="MEX0429547.1"/>
    <property type="molecule type" value="Genomic_DNA"/>
</dbReference>
<keyword evidence="4 8" id="KW-0456">Lyase</keyword>
<dbReference type="PANTHER" id="PTHR39210">
    <property type="entry name" value="HEPARIN-SULFATE LYASE"/>
    <property type="match status" value="1"/>
</dbReference>
<evidence type="ECO:0000313" key="9">
    <source>
        <dbReference type="Proteomes" id="UP001556631"/>
    </source>
</evidence>
<evidence type="ECO:0000256" key="5">
    <source>
        <dbReference type="SAM" id="MobiDB-lite"/>
    </source>
</evidence>
<reference evidence="8 9" key="1">
    <citation type="submission" date="2024-07" db="EMBL/GenBank/DDBJ databases">
        <authorList>
            <person name="Lee S."/>
            <person name="Kang M."/>
        </authorList>
    </citation>
    <scope>NUCLEOTIDE SEQUENCE [LARGE SCALE GENOMIC DNA]</scope>
    <source>
        <strain evidence="8 9">DS6</strain>
    </source>
</reference>
<dbReference type="PANTHER" id="PTHR39210:SF1">
    <property type="entry name" value="HEPARIN-SULFATE LYASE"/>
    <property type="match status" value="1"/>
</dbReference>
<evidence type="ECO:0000256" key="4">
    <source>
        <dbReference type="ARBA" id="ARBA00023239"/>
    </source>
</evidence>
<feature type="domain" description="Heparinase II/III-like C-terminal" evidence="6">
    <location>
        <begin position="421"/>
        <end position="662"/>
    </location>
</feature>
<evidence type="ECO:0000259" key="7">
    <source>
        <dbReference type="Pfam" id="PF16889"/>
    </source>
</evidence>
<gene>
    <name evidence="8" type="ORF">AB3X52_18165</name>
</gene>
<keyword evidence="9" id="KW-1185">Reference proteome</keyword>
<feature type="region of interest" description="Disordered" evidence="5">
    <location>
        <begin position="687"/>
        <end position="706"/>
    </location>
</feature>
<protein>
    <submittedName>
        <fullName evidence="8">Alginate lyase family protein</fullName>
    </submittedName>
</protein>
<dbReference type="InterPro" id="IPR008929">
    <property type="entry name" value="Chondroitin_lyas"/>
</dbReference>
<evidence type="ECO:0000259" key="6">
    <source>
        <dbReference type="Pfam" id="PF07940"/>
    </source>
</evidence>
<accession>A0ABV3T2X3</accession>
<keyword evidence="3" id="KW-0574">Periplasm</keyword>
<dbReference type="Gene3D" id="1.50.10.100">
    <property type="entry name" value="Chondroitin AC/alginate lyase"/>
    <property type="match status" value="1"/>
</dbReference>
<comment type="subcellular location">
    <subcellularLocation>
        <location evidence="1">Periplasm</location>
    </subcellularLocation>
</comment>
<name>A0ABV3T2X3_9ACTN</name>
<dbReference type="Gene3D" id="2.70.98.70">
    <property type="match status" value="1"/>
</dbReference>
<feature type="region of interest" description="Disordered" evidence="5">
    <location>
        <begin position="339"/>
        <end position="371"/>
    </location>
</feature>
<evidence type="ECO:0000256" key="2">
    <source>
        <dbReference type="ARBA" id="ARBA00022729"/>
    </source>
</evidence>
<evidence type="ECO:0000256" key="1">
    <source>
        <dbReference type="ARBA" id="ARBA00004418"/>
    </source>
</evidence>
<dbReference type="GO" id="GO:0016829">
    <property type="term" value="F:lyase activity"/>
    <property type="evidence" value="ECO:0007669"/>
    <property type="project" value="UniProtKB-KW"/>
</dbReference>
<dbReference type="InterPro" id="IPR031680">
    <property type="entry name" value="Hepar_II_III_N"/>
</dbReference>
<dbReference type="InterPro" id="IPR012480">
    <property type="entry name" value="Hepar_II_III_C"/>
</dbReference>
<keyword evidence="2" id="KW-0732">Signal</keyword>
<evidence type="ECO:0000313" key="8">
    <source>
        <dbReference type="EMBL" id="MEX0429547.1"/>
    </source>
</evidence>
<dbReference type="Pfam" id="PF07940">
    <property type="entry name" value="Hepar_II_III_C"/>
    <property type="match status" value="1"/>
</dbReference>
<feature type="domain" description="Heparin-sulfate lyase N-terminal" evidence="7">
    <location>
        <begin position="134"/>
        <end position="306"/>
    </location>
</feature>
<dbReference type="RefSeq" id="WP_367995514.1">
    <property type="nucleotide sequence ID" value="NZ_JBFPJR010000047.1"/>
</dbReference>
<dbReference type="Pfam" id="PF16889">
    <property type="entry name" value="Hepar_II_III_N"/>
    <property type="match status" value="1"/>
</dbReference>
<dbReference type="SUPFAM" id="SSF48230">
    <property type="entry name" value="Chondroitin AC/alginate lyase"/>
    <property type="match status" value="1"/>
</dbReference>
<feature type="compositionally biased region" description="Basic and acidic residues" evidence="5">
    <location>
        <begin position="347"/>
        <end position="366"/>
    </location>
</feature>